<dbReference type="SUPFAM" id="SSF52540">
    <property type="entry name" value="P-loop containing nucleoside triphosphate hydrolases"/>
    <property type="match status" value="1"/>
</dbReference>
<gene>
    <name evidence="2" type="ORF">CDV31_002456</name>
</gene>
<name>A0A428UWW7_9HYPO</name>
<dbReference type="PANTHER" id="PTHR46411">
    <property type="entry name" value="FAMILY ATPASE, PUTATIVE-RELATED"/>
    <property type="match status" value="1"/>
</dbReference>
<dbReference type="Gene3D" id="3.40.50.300">
    <property type="entry name" value="P-loop containing nucleotide triphosphate hydrolases"/>
    <property type="match status" value="1"/>
</dbReference>
<dbReference type="GO" id="GO:0005524">
    <property type="term" value="F:ATP binding"/>
    <property type="evidence" value="ECO:0007669"/>
    <property type="project" value="InterPro"/>
</dbReference>
<dbReference type="InterPro" id="IPR003959">
    <property type="entry name" value="ATPase_AAA_core"/>
</dbReference>
<dbReference type="PANTHER" id="PTHR46411:SF2">
    <property type="entry name" value="AAA+ ATPASE DOMAIN-CONTAINING PROTEIN"/>
    <property type="match status" value="1"/>
</dbReference>
<dbReference type="InterPro" id="IPR003593">
    <property type="entry name" value="AAA+_ATPase"/>
</dbReference>
<dbReference type="Pfam" id="PF00004">
    <property type="entry name" value="AAA"/>
    <property type="match status" value="1"/>
</dbReference>
<evidence type="ECO:0000259" key="1">
    <source>
        <dbReference type="SMART" id="SM00382"/>
    </source>
</evidence>
<organism evidence="2 3">
    <name type="scientific">Fusarium ambrosium</name>
    <dbReference type="NCBI Taxonomy" id="131363"/>
    <lineage>
        <taxon>Eukaryota</taxon>
        <taxon>Fungi</taxon>
        <taxon>Dikarya</taxon>
        <taxon>Ascomycota</taxon>
        <taxon>Pezizomycotina</taxon>
        <taxon>Sordariomycetes</taxon>
        <taxon>Hypocreomycetidae</taxon>
        <taxon>Hypocreales</taxon>
        <taxon>Nectriaceae</taxon>
        <taxon>Fusarium</taxon>
        <taxon>Fusarium solani species complex</taxon>
    </lineage>
</organism>
<dbReference type="Proteomes" id="UP000288429">
    <property type="component" value="Unassembled WGS sequence"/>
</dbReference>
<dbReference type="GO" id="GO:0016887">
    <property type="term" value="F:ATP hydrolysis activity"/>
    <property type="evidence" value="ECO:0007669"/>
    <property type="project" value="InterPro"/>
</dbReference>
<reference evidence="2 3" key="1">
    <citation type="submission" date="2017-06" db="EMBL/GenBank/DDBJ databases">
        <title>Cmopartive genomic analysis of Ambrosia Fusariam Clade fungi.</title>
        <authorList>
            <person name="Stajich J.E."/>
            <person name="Carrillo J."/>
            <person name="Kijimoto T."/>
            <person name="Eskalen A."/>
            <person name="O'Donnell K."/>
            <person name="Kasson M."/>
        </authorList>
    </citation>
    <scope>NUCLEOTIDE SEQUENCE [LARGE SCALE GENOMIC DNA]</scope>
    <source>
        <strain evidence="2 3">NRRL 20438</strain>
    </source>
</reference>
<evidence type="ECO:0000313" key="2">
    <source>
        <dbReference type="EMBL" id="RSM18736.1"/>
    </source>
</evidence>
<sequence length="562" mass="61771">MGFNTAIKTQEINDPLFPDLNTLDRSSGVVEESFKDDFHLLFPASVPAFGLKKKKWFWVLSDQLRDVAWDKTAFNALQLEKATTHLIQALVKGHRESSSFGDVVSGKGQGLLFLLHGKPGLGKTLTAESVADYLERPLFSISSGELSTDVEYLEETLEAVFTLTKRWDAVCLLDEADVLLCKRNSAEMDRNAIVAVFLRKIEYFQGVLFLTTNRKQDFDEAFKSRIHATISYGDLSDEAQAMIWERLIAANKDVRVDDSWTPSAFSALGKLRFNGRTIKNILRTAVAYANADDEALGLRHVLVMVQTKLKDIDDELSVDTESLESAQRDQVKAALDDLQRLLSKKPSLTETEPFDTYLHCNTTTVKYPRFSTLTFTQQQPTLYSYTNTQPPHLHNNTTINMLFTKIVVLATAGLVAANNAAPAITQAPEVRRDLGDDIETWAEDKANDAKTWAEGHASEAESWAKDKASDVKSWASEHASEAESWAKDKASHISTAIDAAETWVSTKAGSVASRVSSAVNEAATSTDDDDDNDNAAVSLRGQAGAVAALVALGATAFGFIMA</sequence>
<keyword evidence="3" id="KW-1185">Reference proteome</keyword>
<dbReference type="InterPro" id="IPR027417">
    <property type="entry name" value="P-loop_NTPase"/>
</dbReference>
<comment type="caution">
    <text evidence="2">The sequence shown here is derived from an EMBL/GenBank/DDBJ whole genome shotgun (WGS) entry which is preliminary data.</text>
</comment>
<dbReference type="SMART" id="SM00382">
    <property type="entry name" value="AAA"/>
    <property type="match status" value="1"/>
</dbReference>
<dbReference type="AlphaFoldDB" id="A0A428UWW7"/>
<accession>A0A428UWW7</accession>
<proteinExistence type="predicted"/>
<protein>
    <recommendedName>
        <fullName evidence="1">AAA+ ATPase domain-containing protein</fullName>
    </recommendedName>
</protein>
<feature type="domain" description="AAA+ ATPase" evidence="1">
    <location>
        <begin position="109"/>
        <end position="234"/>
    </location>
</feature>
<dbReference type="CDD" id="cd19481">
    <property type="entry name" value="RecA-like_protease"/>
    <property type="match status" value="1"/>
</dbReference>
<dbReference type="EMBL" id="NIZV01000019">
    <property type="protein sequence ID" value="RSM18736.1"/>
    <property type="molecule type" value="Genomic_DNA"/>
</dbReference>
<evidence type="ECO:0000313" key="3">
    <source>
        <dbReference type="Proteomes" id="UP000288429"/>
    </source>
</evidence>